<dbReference type="InterPro" id="IPR046959">
    <property type="entry name" value="PRK1-6/SRF4-like"/>
</dbReference>
<dbReference type="GO" id="GO:0005524">
    <property type="term" value="F:ATP binding"/>
    <property type="evidence" value="ECO:0007669"/>
    <property type="project" value="UniProtKB-UniRule"/>
</dbReference>
<feature type="chain" id="PRO_5004932074" evidence="13">
    <location>
        <begin position="23"/>
        <end position="624"/>
    </location>
</feature>
<dbReference type="STRING" id="981085.W9SLA0"/>
<dbReference type="GO" id="GO:0004672">
    <property type="term" value="F:protein kinase activity"/>
    <property type="evidence" value="ECO:0007669"/>
    <property type="project" value="InterPro"/>
</dbReference>
<comment type="subcellular location">
    <subcellularLocation>
        <location evidence="2">Membrane</location>
    </subcellularLocation>
    <subcellularLocation>
        <location evidence="1">Secreted</location>
        <location evidence="1">Cell wall</location>
    </subcellularLocation>
</comment>
<feature type="domain" description="Protein kinase" evidence="14">
    <location>
        <begin position="345"/>
        <end position="612"/>
    </location>
</feature>
<evidence type="ECO:0000313" key="16">
    <source>
        <dbReference type="Proteomes" id="UP000030645"/>
    </source>
</evidence>
<evidence type="ECO:0000256" key="6">
    <source>
        <dbReference type="ARBA" id="ARBA00022729"/>
    </source>
</evidence>
<keyword evidence="11" id="KW-0067">ATP-binding</keyword>
<accession>W9SLA0</accession>
<evidence type="ECO:0000259" key="14">
    <source>
        <dbReference type="PROSITE" id="PS50011"/>
    </source>
</evidence>
<keyword evidence="16" id="KW-1185">Reference proteome</keyword>
<dbReference type="PANTHER" id="PTHR48007">
    <property type="entry name" value="LEUCINE-RICH REPEAT RECEPTOR-LIKE PROTEIN KINASE PXC1"/>
    <property type="match status" value="1"/>
</dbReference>
<keyword evidence="15" id="KW-0418">Kinase</keyword>
<dbReference type="Proteomes" id="UP000030645">
    <property type="component" value="Unassembled WGS sequence"/>
</dbReference>
<dbReference type="Gene3D" id="3.30.200.20">
    <property type="entry name" value="Phosphorylase Kinase, domain 1"/>
    <property type="match status" value="1"/>
</dbReference>
<keyword evidence="15" id="KW-0675">Receptor</keyword>
<proteinExistence type="inferred from homology"/>
<dbReference type="eggNOG" id="ENOG502QWBN">
    <property type="taxonomic scope" value="Eukaryota"/>
</dbReference>
<dbReference type="InterPro" id="IPR013210">
    <property type="entry name" value="LRR_N_plant-typ"/>
</dbReference>
<dbReference type="InterPro" id="IPR032675">
    <property type="entry name" value="LRR_dom_sf"/>
</dbReference>
<dbReference type="InterPro" id="IPR017441">
    <property type="entry name" value="Protein_kinase_ATP_BS"/>
</dbReference>
<keyword evidence="7" id="KW-0677">Repeat</keyword>
<dbReference type="Gene3D" id="3.80.10.10">
    <property type="entry name" value="Ribonuclease Inhibitor"/>
    <property type="match status" value="1"/>
</dbReference>
<evidence type="ECO:0000256" key="10">
    <source>
        <dbReference type="ARBA" id="ARBA00038043"/>
    </source>
</evidence>
<dbReference type="GO" id="GO:0016020">
    <property type="term" value="C:membrane"/>
    <property type="evidence" value="ECO:0007669"/>
    <property type="project" value="UniProtKB-SubCell"/>
</dbReference>
<feature type="binding site" evidence="11">
    <location>
        <position position="373"/>
    </location>
    <ligand>
        <name>ATP</name>
        <dbReference type="ChEBI" id="CHEBI:30616"/>
    </ligand>
</feature>
<feature type="transmembrane region" description="Helical" evidence="12">
    <location>
        <begin position="250"/>
        <end position="273"/>
    </location>
</feature>
<evidence type="ECO:0000256" key="3">
    <source>
        <dbReference type="ARBA" id="ARBA00022512"/>
    </source>
</evidence>
<dbReference type="EMBL" id="KE345786">
    <property type="protein sequence ID" value="EXC16032.1"/>
    <property type="molecule type" value="Genomic_DNA"/>
</dbReference>
<dbReference type="AlphaFoldDB" id="W9SLA0"/>
<dbReference type="PROSITE" id="PS50011">
    <property type="entry name" value="PROTEIN_KINASE_DOM"/>
    <property type="match status" value="1"/>
</dbReference>
<organism evidence="15 16">
    <name type="scientific">Morus notabilis</name>
    <dbReference type="NCBI Taxonomy" id="981085"/>
    <lineage>
        <taxon>Eukaryota</taxon>
        <taxon>Viridiplantae</taxon>
        <taxon>Streptophyta</taxon>
        <taxon>Embryophyta</taxon>
        <taxon>Tracheophyta</taxon>
        <taxon>Spermatophyta</taxon>
        <taxon>Magnoliopsida</taxon>
        <taxon>eudicotyledons</taxon>
        <taxon>Gunneridae</taxon>
        <taxon>Pentapetalae</taxon>
        <taxon>rosids</taxon>
        <taxon>fabids</taxon>
        <taxon>Rosales</taxon>
        <taxon>Moraceae</taxon>
        <taxon>Moreae</taxon>
        <taxon>Morus</taxon>
    </lineage>
</organism>
<dbReference type="Gene3D" id="1.10.510.10">
    <property type="entry name" value="Transferase(Phosphotransferase) domain 1"/>
    <property type="match status" value="1"/>
</dbReference>
<keyword evidence="5 12" id="KW-0812">Transmembrane</keyword>
<dbReference type="InterPro" id="IPR001611">
    <property type="entry name" value="Leu-rich_rpt"/>
</dbReference>
<evidence type="ECO:0000256" key="1">
    <source>
        <dbReference type="ARBA" id="ARBA00004191"/>
    </source>
</evidence>
<evidence type="ECO:0000256" key="9">
    <source>
        <dbReference type="ARBA" id="ARBA00023136"/>
    </source>
</evidence>
<keyword evidence="4" id="KW-0433">Leucine-rich repeat</keyword>
<name>W9SLA0_9ROSA</name>
<evidence type="ECO:0000256" key="11">
    <source>
        <dbReference type="PROSITE-ProRule" id="PRU10141"/>
    </source>
</evidence>
<keyword evidence="3" id="KW-0964">Secreted</keyword>
<comment type="similarity">
    <text evidence="10">Belongs to the polygalacturonase-inhibiting protein family.</text>
</comment>
<dbReference type="KEGG" id="mnt:21385696"/>
<dbReference type="FunFam" id="3.80.10.10:FF:000400">
    <property type="entry name" value="Nuclear pore complex protein NUP107"/>
    <property type="match status" value="1"/>
</dbReference>
<dbReference type="PANTHER" id="PTHR48007:SF79">
    <property type="entry name" value="(WILD MALAYSIAN BANANA) HYPOTHETICAL PROTEIN"/>
    <property type="match status" value="1"/>
</dbReference>
<evidence type="ECO:0000256" key="12">
    <source>
        <dbReference type="SAM" id="Phobius"/>
    </source>
</evidence>
<dbReference type="Pfam" id="PF00069">
    <property type="entry name" value="Pkinase"/>
    <property type="match status" value="1"/>
</dbReference>
<dbReference type="Pfam" id="PF08263">
    <property type="entry name" value="LRRNT_2"/>
    <property type="match status" value="1"/>
</dbReference>
<evidence type="ECO:0000256" key="2">
    <source>
        <dbReference type="ARBA" id="ARBA00004370"/>
    </source>
</evidence>
<dbReference type="InterPro" id="IPR011009">
    <property type="entry name" value="Kinase-like_dom_sf"/>
</dbReference>
<protein>
    <submittedName>
        <fullName evidence="15">Putative inactive receptor kinase</fullName>
    </submittedName>
</protein>
<evidence type="ECO:0000313" key="15">
    <source>
        <dbReference type="EMBL" id="EXC16032.1"/>
    </source>
</evidence>
<keyword evidence="15" id="KW-0808">Transferase</keyword>
<dbReference type="InterPro" id="IPR000719">
    <property type="entry name" value="Prot_kinase_dom"/>
</dbReference>
<evidence type="ECO:0000256" key="13">
    <source>
        <dbReference type="SAM" id="SignalP"/>
    </source>
</evidence>
<gene>
    <name evidence="15" type="ORF">L484_002116</name>
</gene>
<dbReference type="SUPFAM" id="SSF52058">
    <property type="entry name" value="L domain-like"/>
    <property type="match status" value="1"/>
</dbReference>
<keyword evidence="9 12" id="KW-0472">Membrane</keyword>
<dbReference type="SUPFAM" id="SSF56112">
    <property type="entry name" value="Protein kinase-like (PK-like)"/>
    <property type="match status" value="1"/>
</dbReference>
<evidence type="ECO:0000256" key="4">
    <source>
        <dbReference type="ARBA" id="ARBA00022614"/>
    </source>
</evidence>
<evidence type="ECO:0000256" key="5">
    <source>
        <dbReference type="ARBA" id="ARBA00022692"/>
    </source>
</evidence>
<dbReference type="OrthoDB" id="69842at2759"/>
<dbReference type="PROSITE" id="PS00107">
    <property type="entry name" value="PROTEIN_KINASE_ATP"/>
    <property type="match status" value="1"/>
</dbReference>
<keyword evidence="11" id="KW-0547">Nucleotide-binding</keyword>
<dbReference type="Pfam" id="PF00560">
    <property type="entry name" value="LRR_1"/>
    <property type="match status" value="2"/>
</dbReference>
<keyword evidence="6 13" id="KW-0732">Signal</keyword>
<reference evidence="16" key="1">
    <citation type="submission" date="2013-01" db="EMBL/GenBank/DDBJ databases">
        <title>Draft Genome Sequence of a Mulberry Tree, Morus notabilis C.K. Schneid.</title>
        <authorList>
            <person name="He N."/>
            <person name="Zhao S."/>
        </authorList>
    </citation>
    <scope>NUCLEOTIDE SEQUENCE</scope>
</reference>
<keyword evidence="3" id="KW-0134">Cell wall</keyword>
<sequence length="624" mass="70272">MKRVPIWAISILILLTFQRSNSVEDDVKKALIEFMDKLSHGTAERPSNWGWNMTSDPCRDKWIGVICDDGLNKVKRIVLEDLNLTGAFDANSFCTVKSITVLSLQRNKIIGQIPSEIENCQSLTHLYLTGNQFYGKLPESLSMLSNLKRLYIRDNNFYGELPNLPRISGLTAFLAENNQLSGQIPPFDFPNFDYFNVSNNNFSGPVPDVQGKFKDTSFLGNPYLCGKSLPNDCPPITTKQKPRKSSSKQILVYSGYVILSLVVLLFAIFKFLIKKKPKEEKKDEVKKQNVALDKNSTMPSTITSSEFRNGKSEYSLTSIESGRIPSLIVLMSSMTSGLTFEELLKAPAELLGRGKHGSLYKVMLDNGVFLAVKRIKDWGISCKDFDRQVRRLDQVRHQNVLPPIAFYCSRQEKLLVYEYQQNGSLFKLLHGSQSGQIFEWGSRLSVAASIAEAMAFMHEELHEDGIAHGNLKSMNILFNKTMDPCISEYGLMVVENQDQSFLSPLNSIITQEDFDGAPPYSTFKVDIYALGVILLELLTGKLVQKNGFDLPGWVQSVLREEWTVEVFDNALISEGASEERMVNLLQVALKCINPSPNERPKMGQVFQMINAIKEEEEKSISFAP</sequence>
<evidence type="ECO:0000256" key="7">
    <source>
        <dbReference type="ARBA" id="ARBA00022737"/>
    </source>
</evidence>
<evidence type="ECO:0000256" key="8">
    <source>
        <dbReference type="ARBA" id="ARBA00022989"/>
    </source>
</evidence>
<feature type="signal peptide" evidence="13">
    <location>
        <begin position="1"/>
        <end position="22"/>
    </location>
</feature>
<keyword evidence="8 12" id="KW-1133">Transmembrane helix</keyword>